<dbReference type="AlphaFoldDB" id="A0A5P1FHB2"/>
<dbReference type="GO" id="GO:0005737">
    <property type="term" value="C:cytoplasm"/>
    <property type="evidence" value="ECO:0007669"/>
    <property type="project" value="TreeGrafter"/>
</dbReference>
<accession>A0A5P1FHB2</accession>
<evidence type="ECO:0000256" key="3">
    <source>
        <dbReference type="ARBA" id="ARBA00022833"/>
    </source>
</evidence>
<feature type="domain" description="RanBP2-type" evidence="6">
    <location>
        <begin position="274"/>
        <end position="303"/>
    </location>
</feature>
<dbReference type="EMBL" id="CM007382">
    <property type="protein sequence ID" value="ONK77708.1"/>
    <property type="molecule type" value="Genomic_DNA"/>
</dbReference>
<dbReference type="Pfam" id="PF00641">
    <property type="entry name" value="Zn_ribbon_RanBP"/>
    <property type="match status" value="2"/>
</dbReference>
<evidence type="ECO:0000313" key="8">
    <source>
        <dbReference type="Proteomes" id="UP000243459"/>
    </source>
</evidence>
<keyword evidence="1" id="KW-0479">Metal-binding</keyword>
<evidence type="ECO:0000256" key="2">
    <source>
        <dbReference type="ARBA" id="ARBA00022771"/>
    </source>
</evidence>
<keyword evidence="2 4" id="KW-0863">Zinc-finger</keyword>
<dbReference type="InterPro" id="IPR001876">
    <property type="entry name" value="Znf_RanBP2"/>
</dbReference>
<dbReference type="OMA" id="QCTFMNF"/>
<keyword evidence="3" id="KW-0862">Zinc</keyword>
<evidence type="ECO:0000313" key="7">
    <source>
        <dbReference type="EMBL" id="ONK77708.1"/>
    </source>
</evidence>
<feature type="compositionally biased region" description="Basic and acidic residues" evidence="5">
    <location>
        <begin position="172"/>
        <end position="196"/>
    </location>
</feature>
<evidence type="ECO:0000256" key="1">
    <source>
        <dbReference type="ARBA" id="ARBA00022723"/>
    </source>
</evidence>
<dbReference type="PANTHER" id="PTHR23111:SF40">
    <property type="entry name" value="RNA-BINDING PROTEIN INVOLVED IN HETEROCHROMATIN ASSEMBLY-RELATED"/>
    <property type="match status" value="1"/>
</dbReference>
<gene>
    <name evidence="7" type="ORF">A4U43_C02F9690</name>
</gene>
<evidence type="ECO:0000256" key="4">
    <source>
        <dbReference type="PROSITE-ProRule" id="PRU00322"/>
    </source>
</evidence>
<feature type="domain" description="RanBP2-type" evidence="6">
    <location>
        <begin position="202"/>
        <end position="231"/>
    </location>
</feature>
<dbReference type="GO" id="GO:0003729">
    <property type="term" value="F:mRNA binding"/>
    <property type="evidence" value="ECO:0007669"/>
    <property type="project" value="TreeGrafter"/>
</dbReference>
<dbReference type="SUPFAM" id="SSF90209">
    <property type="entry name" value="Ran binding protein zinc finger-like"/>
    <property type="match status" value="2"/>
</dbReference>
<dbReference type="PANTHER" id="PTHR23111">
    <property type="entry name" value="ZINC FINGER PROTEIN"/>
    <property type="match status" value="1"/>
</dbReference>
<keyword evidence="8" id="KW-1185">Reference proteome</keyword>
<proteinExistence type="predicted"/>
<evidence type="ECO:0000259" key="6">
    <source>
        <dbReference type="PROSITE" id="PS50199"/>
    </source>
</evidence>
<evidence type="ECO:0000256" key="5">
    <source>
        <dbReference type="SAM" id="MobiDB-lite"/>
    </source>
</evidence>
<feature type="region of interest" description="Disordered" evidence="5">
    <location>
        <begin position="169"/>
        <end position="196"/>
    </location>
</feature>
<dbReference type="PROSITE" id="PS01358">
    <property type="entry name" value="ZF_RANBP2_1"/>
    <property type="match status" value="2"/>
</dbReference>
<reference evidence="8" key="1">
    <citation type="journal article" date="2017" name="Nat. Commun.">
        <title>The asparagus genome sheds light on the origin and evolution of a young Y chromosome.</title>
        <authorList>
            <person name="Harkess A."/>
            <person name="Zhou J."/>
            <person name="Xu C."/>
            <person name="Bowers J.E."/>
            <person name="Van der Hulst R."/>
            <person name="Ayyampalayam S."/>
            <person name="Mercati F."/>
            <person name="Riccardi P."/>
            <person name="McKain M.R."/>
            <person name="Kakrana A."/>
            <person name="Tang H."/>
            <person name="Ray J."/>
            <person name="Groenendijk J."/>
            <person name="Arikit S."/>
            <person name="Mathioni S.M."/>
            <person name="Nakano M."/>
            <person name="Shan H."/>
            <person name="Telgmann-Rauber A."/>
            <person name="Kanno A."/>
            <person name="Yue Z."/>
            <person name="Chen H."/>
            <person name="Li W."/>
            <person name="Chen Y."/>
            <person name="Xu X."/>
            <person name="Zhang Y."/>
            <person name="Luo S."/>
            <person name="Chen H."/>
            <person name="Gao J."/>
            <person name="Mao Z."/>
            <person name="Pires J.C."/>
            <person name="Luo M."/>
            <person name="Kudrna D."/>
            <person name="Wing R.A."/>
            <person name="Meyers B.C."/>
            <person name="Yi K."/>
            <person name="Kong H."/>
            <person name="Lavrijsen P."/>
            <person name="Sunseri F."/>
            <person name="Falavigna A."/>
            <person name="Ye Y."/>
            <person name="Leebens-Mack J.H."/>
            <person name="Chen G."/>
        </authorList>
    </citation>
    <scope>NUCLEOTIDE SEQUENCE [LARGE SCALE GENOMIC DNA]</scope>
    <source>
        <strain evidence="8">cv. DH0086</strain>
    </source>
</reference>
<dbReference type="GO" id="GO:0008270">
    <property type="term" value="F:zinc ion binding"/>
    <property type="evidence" value="ECO:0007669"/>
    <property type="project" value="UniProtKB-KW"/>
</dbReference>
<protein>
    <recommendedName>
        <fullName evidence="6">RanBP2-type domain-containing protein</fullName>
    </recommendedName>
</protein>
<sequence length="372" mass="42488">MRNKGYFAKTMEESSDAASPSSSYSAAAMDLNRVKNACLSFARERYDIIKSLPKEDIQTVVECGCPNLFRKAVNSAKRLRAFLRLDEGDVCGACNLRGSCDRAYTIEKDGDKARTVDIMRILMTYAVDPALHSGGTNPSMTEHVQESARKLLTELIKLSDTTIDPALPKSEVLSKKKESSEKSREVITKSKHSEHSNNVEMKRGDWMCSNCNFLNFARNIRCLECKADGPKRVEPTTLEMKLGDWTCPKCEFMNFARNKKCHRCQEFRPKRELNPGEWECPKCDFVNFRRNTICKKCNCERPAYNEAGGFDDHVWKNPRTAKIDKVLKFRDNKNDLDFDDDEIDAMLPDYGEKRVVTGKTARSRGQMRLHED</sequence>
<dbReference type="SMART" id="SM00547">
    <property type="entry name" value="ZnF_RBZ"/>
    <property type="match status" value="3"/>
</dbReference>
<name>A0A5P1FHB2_ASPOF</name>
<feature type="domain" description="RanBP2-type" evidence="6">
    <location>
        <begin position="241"/>
        <end position="270"/>
    </location>
</feature>
<dbReference type="InterPro" id="IPR036443">
    <property type="entry name" value="Znf_RanBP2_sf"/>
</dbReference>
<organism evidence="7 8">
    <name type="scientific">Asparagus officinalis</name>
    <name type="common">Garden asparagus</name>
    <dbReference type="NCBI Taxonomy" id="4686"/>
    <lineage>
        <taxon>Eukaryota</taxon>
        <taxon>Viridiplantae</taxon>
        <taxon>Streptophyta</taxon>
        <taxon>Embryophyta</taxon>
        <taxon>Tracheophyta</taxon>
        <taxon>Spermatophyta</taxon>
        <taxon>Magnoliopsida</taxon>
        <taxon>Liliopsida</taxon>
        <taxon>Asparagales</taxon>
        <taxon>Asparagaceae</taxon>
        <taxon>Asparagoideae</taxon>
        <taxon>Asparagus</taxon>
    </lineage>
</organism>
<dbReference type="Proteomes" id="UP000243459">
    <property type="component" value="Chromosome 2"/>
</dbReference>
<dbReference type="Gene3D" id="4.10.1060.10">
    <property type="entry name" value="Zinc finger, RanBP2-type"/>
    <property type="match status" value="3"/>
</dbReference>
<dbReference type="Gramene" id="ONK77708">
    <property type="protein sequence ID" value="ONK77708"/>
    <property type="gene ID" value="A4U43_C02F9690"/>
</dbReference>
<dbReference type="PROSITE" id="PS50199">
    <property type="entry name" value="ZF_RANBP2_2"/>
    <property type="match status" value="3"/>
</dbReference>